<reference evidence="3 4" key="3">
    <citation type="journal article" date="2020" name="BMC Genomics">
        <title>Intraspecific diversification of the crop wild relative Brassica cretica Lam. using demographic model selection.</title>
        <authorList>
            <person name="Kioukis A."/>
            <person name="Michalopoulou V.A."/>
            <person name="Briers L."/>
            <person name="Pirintsos S."/>
            <person name="Studholme D.J."/>
            <person name="Pavlidis P."/>
            <person name="Sarris P.F."/>
        </authorList>
    </citation>
    <scope>NUCLEOTIDE SEQUENCE [LARGE SCALE GENOMIC DNA]</scope>
    <source>
        <strain evidence="4">cv. PFS-1207/04</strain>
        <strain evidence="3">PFS-1207/04</strain>
    </source>
</reference>
<keyword evidence="4" id="KW-1185">Reference proteome</keyword>
<evidence type="ECO:0000313" key="2">
    <source>
        <dbReference type="EMBL" id="KAF2585545.1"/>
    </source>
</evidence>
<sequence>MYVLGGYVATELRGELGRYIATEPYIDSVVTDFEPNIDDQRQTLIDAHPVPSIDSETAQNPDRFPAS</sequence>
<dbReference type="Proteomes" id="UP000266723">
    <property type="component" value="Unassembled WGS sequence"/>
</dbReference>
<dbReference type="EMBL" id="QGKV02001507">
    <property type="protein sequence ID" value="KAF3527471.1"/>
    <property type="molecule type" value="Genomic_DNA"/>
</dbReference>
<gene>
    <name evidence="3" type="ORF">DY000_02041863</name>
    <name evidence="2" type="ORF">F2Q70_00036687</name>
</gene>
<evidence type="ECO:0000313" key="3">
    <source>
        <dbReference type="EMBL" id="KAF3527471.1"/>
    </source>
</evidence>
<proteinExistence type="predicted"/>
<organism evidence="2">
    <name type="scientific">Brassica cretica</name>
    <name type="common">Mustard</name>
    <dbReference type="NCBI Taxonomy" id="69181"/>
    <lineage>
        <taxon>Eukaryota</taxon>
        <taxon>Viridiplantae</taxon>
        <taxon>Streptophyta</taxon>
        <taxon>Embryophyta</taxon>
        <taxon>Tracheophyta</taxon>
        <taxon>Spermatophyta</taxon>
        <taxon>Magnoliopsida</taxon>
        <taxon>eudicotyledons</taxon>
        <taxon>Gunneridae</taxon>
        <taxon>Pentapetalae</taxon>
        <taxon>rosids</taxon>
        <taxon>malvids</taxon>
        <taxon>Brassicales</taxon>
        <taxon>Brassicaceae</taxon>
        <taxon>Brassiceae</taxon>
        <taxon>Brassica</taxon>
    </lineage>
</organism>
<reference evidence="2" key="1">
    <citation type="submission" date="2019-12" db="EMBL/GenBank/DDBJ databases">
        <title>Genome sequencing and annotation of Brassica cretica.</title>
        <authorList>
            <person name="Studholme D.J."/>
            <person name="Sarris P.F."/>
        </authorList>
    </citation>
    <scope>NUCLEOTIDE SEQUENCE</scope>
    <source>
        <strain evidence="2">PFS-102/07</strain>
        <tissue evidence="2">Leaf</tissue>
    </source>
</reference>
<reference evidence="3" key="2">
    <citation type="submission" date="2019-12" db="EMBL/GenBank/DDBJ databases">
        <authorList>
            <person name="Studholme D.J."/>
            <person name="Sarris P."/>
        </authorList>
    </citation>
    <scope>NUCLEOTIDE SEQUENCE</scope>
    <source>
        <strain evidence="3">PFS-1207/04</strain>
        <tissue evidence="3">Leaf</tissue>
    </source>
</reference>
<evidence type="ECO:0000313" key="4">
    <source>
        <dbReference type="Proteomes" id="UP000266723"/>
    </source>
</evidence>
<dbReference type="EMBL" id="QGKY02000246">
    <property type="protein sequence ID" value="KAF2585545.1"/>
    <property type="molecule type" value="Genomic_DNA"/>
</dbReference>
<feature type="region of interest" description="Disordered" evidence="1">
    <location>
        <begin position="47"/>
        <end position="67"/>
    </location>
</feature>
<evidence type="ECO:0000256" key="1">
    <source>
        <dbReference type="SAM" id="MobiDB-lite"/>
    </source>
</evidence>
<comment type="caution">
    <text evidence="2">The sequence shown here is derived from an EMBL/GenBank/DDBJ whole genome shotgun (WGS) entry which is preliminary data.</text>
</comment>
<accession>A0A8S9JTQ4</accession>
<protein>
    <submittedName>
        <fullName evidence="2">Uncharacterized protein</fullName>
    </submittedName>
</protein>
<name>A0A8S9JTQ4_BRACR</name>
<dbReference type="AlphaFoldDB" id="A0A8S9JTQ4"/>